<accession>A0A409Y556</accession>
<feature type="transmembrane region" description="Helical" evidence="1">
    <location>
        <begin position="50"/>
        <end position="71"/>
    </location>
</feature>
<keyword evidence="1" id="KW-0472">Membrane</keyword>
<dbReference type="Pfam" id="PF20152">
    <property type="entry name" value="DUF6534"/>
    <property type="match status" value="1"/>
</dbReference>
<keyword evidence="1" id="KW-0812">Transmembrane</keyword>
<evidence type="ECO:0000313" key="3">
    <source>
        <dbReference type="EMBL" id="PPQ98166.1"/>
    </source>
</evidence>
<evidence type="ECO:0000313" key="4">
    <source>
        <dbReference type="Proteomes" id="UP000284706"/>
    </source>
</evidence>
<dbReference type="PANTHER" id="PTHR40465">
    <property type="entry name" value="CHROMOSOME 1, WHOLE GENOME SHOTGUN SEQUENCE"/>
    <property type="match status" value="1"/>
</dbReference>
<sequence>MSSPVIPGIQATAGPFLLGYVFNWGLYGALSVQVYMYYMSFSNDRFHAKALVFGLYLLETAQTIISTHDMFRTFAIGFGDPLQLRSTQLDWLTVPLIGGIVSCTVQIFYAYRISILSRSKVIAAIIVVIALTQGAAAITQGVQAAIIGDFTKLRSEAFVSVSLWLSGSVLCDIMIAVIMSYYLSRSNSSVKATRVLVNRLIRLTIETGSLTAVVAVVDIILFFAFPLNNYFFTPSIALAKLYTNTLVFIFNSRAVHGRELDHQPSDFITLKASRANPGGHAGSQSTDAVSAIQFKAGELNTEISIQRETLVDKSSNSANETKFQGSWEGV</sequence>
<dbReference type="OrthoDB" id="2953893at2759"/>
<feature type="domain" description="DUF6534" evidence="2">
    <location>
        <begin position="168"/>
        <end position="254"/>
    </location>
</feature>
<reference evidence="3 4" key="1">
    <citation type="journal article" date="2018" name="Evol. Lett.">
        <title>Horizontal gene cluster transfer increased hallucinogenic mushroom diversity.</title>
        <authorList>
            <person name="Reynolds H.T."/>
            <person name="Vijayakumar V."/>
            <person name="Gluck-Thaler E."/>
            <person name="Korotkin H.B."/>
            <person name="Matheny P.B."/>
            <person name="Slot J.C."/>
        </authorList>
    </citation>
    <scope>NUCLEOTIDE SEQUENCE [LARGE SCALE GENOMIC DNA]</scope>
    <source>
        <strain evidence="3 4">SRW20</strain>
    </source>
</reference>
<feature type="transmembrane region" description="Helical" evidence="1">
    <location>
        <begin position="231"/>
        <end position="250"/>
    </location>
</feature>
<feature type="transmembrane region" description="Helical" evidence="1">
    <location>
        <begin position="162"/>
        <end position="183"/>
    </location>
</feature>
<evidence type="ECO:0000256" key="1">
    <source>
        <dbReference type="SAM" id="Phobius"/>
    </source>
</evidence>
<organism evidence="3 4">
    <name type="scientific">Gymnopilus dilepis</name>
    <dbReference type="NCBI Taxonomy" id="231916"/>
    <lineage>
        <taxon>Eukaryota</taxon>
        <taxon>Fungi</taxon>
        <taxon>Dikarya</taxon>
        <taxon>Basidiomycota</taxon>
        <taxon>Agaricomycotina</taxon>
        <taxon>Agaricomycetes</taxon>
        <taxon>Agaricomycetidae</taxon>
        <taxon>Agaricales</taxon>
        <taxon>Agaricineae</taxon>
        <taxon>Hymenogastraceae</taxon>
        <taxon>Gymnopilus</taxon>
    </lineage>
</organism>
<dbReference type="AlphaFoldDB" id="A0A409Y556"/>
<name>A0A409Y556_9AGAR</name>
<keyword evidence="4" id="KW-1185">Reference proteome</keyword>
<proteinExistence type="predicted"/>
<comment type="caution">
    <text evidence="3">The sequence shown here is derived from an EMBL/GenBank/DDBJ whole genome shotgun (WGS) entry which is preliminary data.</text>
</comment>
<feature type="transmembrane region" description="Helical" evidence="1">
    <location>
        <begin position="121"/>
        <end position="142"/>
    </location>
</feature>
<dbReference type="InParanoid" id="A0A409Y556"/>
<feature type="transmembrane region" description="Helical" evidence="1">
    <location>
        <begin position="20"/>
        <end position="38"/>
    </location>
</feature>
<dbReference type="InterPro" id="IPR045339">
    <property type="entry name" value="DUF6534"/>
</dbReference>
<keyword evidence="1" id="KW-1133">Transmembrane helix</keyword>
<evidence type="ECO:0000259" key="2">
    <source>
        <dbReference type="Pfam" id="PF20152"/>
    </source>
</evidence>
<dbReference type="PANTHER" id="PTHR40465:SF1">
    <property type="entry name" value="DUF6534 DOMAIN-CONTAINING PROTEIN"/>
    <property type="match status" value="1"/>
</dbReference>
<dbReference type="EMBL" id="NHYE01001141">
    <property type="protein sequence ID" value="PPQ98166.1"/>
    <property type="molecule type" value="Genomic_DNA"/>
</dbReference>
<dbReference type="Proteomes" id="UP000284706">
    <property type="component" value="Unassembled WGS sequence"/>
</dbReference>
<gene>
    <name evidence="3" type="ORF">CVT26_003212</name>
</gene>
<feature type="transmembrane region" description="Helical" evidence="1">
    <location>
        <begin position="203"/>
        <end position="225"/>
    </location>
</feature>
<feature type="transmembrane region" description="Helical" evidence="1">
    <location>
        <begin position="91"/>
        <end position="109"/>
    </location>
</feature>
<protein>
    <recommendedName>
        <fullName evidence="2">DUF6534 domain-containing protein</fullName>
    </recommendedName>
</protein>